<dbReference type="Proteomes" id="UP001150569">
    <property type="component" value="Unassembled WGS sequence"/>
</dbReference>
<dbReference type="Gene3D" id="3.30.450.50">
    <property type="entry name" value="Longin domain"/>
    <property type="match status" value="1"/>
</dbReference>
<dbReference type="InterPro" id="IPR042855">
    <property type="entry name" value="V_SNARE_CC"/>
</dbReference>
<gene>
    <name evidence="11" type="primary">YKT6_1</name>
    <name evidence="11" type="ORF">IWQ60_005248</name>
</gene>
<protein>
    <submittedName>
        <fullName evidence="11">Palmitoyltransferase</fullName>
    </submittedName>
</protein>
<keyword evidence="5" id="KW-0449">Lipoprotein</keyword>
<dbReference type="OrthoDB" id="27923at2759"/>
<dbReference type="InterPro" id="IPR011012">
    <property type="entry name" value="Longin-like_dom_sf"/>
</dbReference>
<keyword evidence="3" id="KW-0472">Membrane</keyword>
<dbReference type="PANTHER" id="PTHR45806">
    <property type="entry name" value="SYNAPTOBREVIN HOMOLOG YKT6"/>
    <property type="match status" value="1"/>
</dbReference>
<reference evidence="11" key="1">
    <citation type="submission" date="2022-07" db="EMBL/GenBank/DDBJ databases">
        <title>Phylogenomic reconstructions and comparative analyses of Kickxellomycotina fungi.</title>
        <authorList>
            <person name="Reynolds N.K."/>
            <person name="Stajich J.E."/>
            <person name="Barry K."/>
            <person name="Grigoriev I.V."/>
            <person name="Crous P."/>
            <person name="Smith M.E."/>
        </authorList>
    </citation>
    <scope>NUCLEOTIDE SEQUENCE</scope>
    <source>
        <strain evidence="11">RSA 861</strain>
    </source>
</reference>
<feature type="domain" description="V-SNARE coiled-coil homology" evidence="10">
    <location>
        <begin position="136"/>
        <end position="196"/>
    </location>
</feature>
<dbReference type="SUPFAM" id="SSF64356">
    <property type="entry name" value="SNARE-like"/>
    <property type="match status" value="1"/>
</dbReference>
<dbReference type="InterPro" id="IPR010908">
    <property type="entry name" value="Longin_dom"/>
</dbReference>
<evidence type="ECO:0000256" key="1">
    <source>
        <dbReference type="ARBA" id="ARBA00008025"/>
    </source>
</evidence>
<keyword evidence="6" id="KW-0636">Prenylation</keyword>
<dbReference type="GO" id="GO:0006888">
    <property type="term" value="P:endoplasmic reticulum to Golgi vesicle-mediated transport"/>
    <property type="evidence" value="ECO:0007669"/>
    <property type="project" value="TreeGrafter"/>
</dbReference>
<keyword evidence="4" id="KW-0564">Palmitate</keyword>
<keyword evidence="8" id="KW-0175">Coiled coil</keyword>
<dbReference type="PROSITE" id="PS50892">
    <property type="entry name" value="V_SNARE"/>
    <property type="match status" value="1"/>
</dbReference>
<evidence type="ECO:0000256" key="8">
    <source>
        <dbReference type="PROSITE-ProRule" id="PRU00290"/>
    </source>
</evidence>
<dbReference type="SMART" id="SM01270">
    <property type="entry name" value="Longin"/>
    <property type="match status" value="1"/>
</dbReference>
<comment type="similarity">
    <text evidence="1">Belongs to the synaptobrevin family.</text>
</comment>
<dbReference type="PROSITE" id="PS50859">
    <property type="entry name" value="LONGIN"/>
    <property type="match status" value="1"/>
</dbReference>
<proteinExistence type="inferred from homology"/>
<evidence type="ECO:0000256" key="5">
    <source>
        <dbReference type="ARBA" id="ARBA00023288"/>
    </source>
</evidence>
<feature type="domain" description="Longin" evidence="9">
    <location>
        <begin position="7"/>
        <end position="125"/>
    </location>
</feature>
<evidence type="ECO:0000259" key="10">
    <source>
        <dbReference type="PROSITE" id="PS50892"/>
    </source>
</evidence>
<evidence type="ECO:0000256" key="3">
    <source>
        <dbReference type="ARBA" id="ARBA00023136"/>
    </source>
</evidence>
<dbReference type="Pfam" id="PF00957">
    <property type="entry name" value="Synaptobrevin"/>
    <property type="match status" value="1"/>
</dbReference>
<keyword evidence="12" id="KW-1185">Reference proteome</keyword>
<evidence type="ECO:0000256" key="6">
    <source>
        <dbReference type="ARBA" id="ARBA00023289"/>
    </source>
</evidence>
<evidence type="ECO:0000256" key="7">
    <source>
        <dbReference type="ARBA" id="ARBA00046278"/>
    </source>
</evidence>
<evidence type="ECO:0000313" key="11">
    <source>
        <dbReference type="EMBL" id="KAJ1924368.1"/>
    </source>
</evidence>
<sequence length="196" mass="22013">MKLLSLVIYNSSAKPFKNLASAFHLADYGFFQRGSIQEFLTFFSQTVAERTSPGQRQAVDEDKYVAYAYSTPNGLAGILVADQEYPSRVAFSLLGRLLDDFVAKYPHEDARVPGGTPFPELEEYLQKYQDPKSADAITRVQRELDETTEVLHKTIESVLQRGETLDNLVDKSGALSFQSKQFYKTAKKNNSCCSVM</sequence>
<dbReference type="InterPro" id="IPR045848">
    <property type="entry name" value="R-SNARE_YKT6"/>
</dbReference>
<comment type="caution">
    <text evidence="11">The sequence shown here is derived from an EMBL/GenBank/DDBJ whole genome shotgun (WGS) entry which is preliminary data.</text>
</comment>
<evidence type="ECO:0000256" key="2">
    <source>
        <dbReference type="ARBA" id="ARBA00022481"/>
    </source>
</evidence>
<comment type="subcellular location">
    <subcellularLocation>
        <location evidence="7">Endomembrane system</location>
        <topology evidence="7">Lipid-anchor</topology>
        <orientation evidence="7">Cytoplasmic side</orientation>
    </subcellularLocation>
</comment>
<dbReference type="PANTHER" id="PTHR45806:SF1">
    <property type="entry name" value="SYNAPTOBREVIN HOMOLOG YKT6"/>
    <property type="match status" value="1"/>
</dbReference>
<dbReference type="EMBL" id="JANBPT010000277">
    <property type="protein sequence ID" value="KAJ1924368.1"/>
    <property type="molecule type" value="Genomic_DNA"/>
</dbReference>
<organism evidence="11 12">
    <name type="scientific">Tieghemiomyces parasiticus</name>
    <dbReference type="NCBI Taxonomy" id="78921"/>
    <lineage>
        <taxon>Eukaryota</taxon>
        <taxon>Fungi</taxon>
        <taxon>Fungi incertae sedis</taxon>
        <taxon>Zoopagomycota</taxon>
        <taxon>Kickxellomycotina</taxon>
        <taxon>Dimargaritomycetes</taxon>
        <taxon>Dimargaritales</taxon>
        <taxon>Dimargaritaceae</taxon>
        <taxon>Tieghemiomyces</taxon>
    </lineage>
</organism>
<dbReference type="GO" id="GO:0005484">
    <property type="term" value="F:SNAP receptor activity"/>
    <property type="evidence" value="ECO:0007669"/>
    <property type="project" value="TreeGrafter"/>
</dbReference>
<name>A0A9W8A6F3_9FUNG</name>
<evidence type="ECO:0000313" key="12">
    <source>
        <dbReference type="Proteomes" id="UP001150569"/>
    </source>
</evidence>
<accession>A0A9W8A6F3</accession>
<dbReference type="Gene3D" id="1.20.5.110">
    <property type="match status" value="1"/>
</dbReference>
<dbReference type="SUPFAM" id="SSF58038">
    <property type="entry name" value="SNARE fusion complex"/>
    <property type="match status" value="1"/>
</dbReference>
<evidence type="ECO:0000256" key="4">
    <source>
        <dbReference type="ARBA" id="ARBA00023139"/>
    </source>
</evidence>
<dbReference type="CDD" id="cd14824">
    <property type="entry name" value="Longin"/>
    <property type="match status" value="1"/>
</dbReference>
<keyword evidence="2" id="KW-0488">Methylation</keyword>
<dbReference type="GO" id="GO:0005794">
    <property type="term" value="C:Golgi apparatus"/>
    <property type="evidence" value="ECO:0007669"/>
    <property type="project" value="TreeGrafter"/>
</dbReference>
<dbReference type="Pfam" id="PF13774">
    <property type="entry name" value="Longin"/>
    <property type="match status" value="1"/>
</dbReference>
<evidence type="ECO:0000259" key="9">
    <source>
        <dbReference type="PROSITE" id="PS50859"/>
    </source>
</evidence>
<dbReference type="AlphaFoldDB" id="A0A9W8A6F3"/>
<dbReference type="CDD" id="cd15867">
    <property type="entry name" value="R-SNARE_YKT6"/>
    <property type="match status" value="1"/>
</dbReference>